<feature type="transmembrane region" description="Helical" evidence="9">
    <location>
        <begin position="54"/>
        <end position="76"/>
    </location>
</feature>
<sequence length="612" mass="70180">MSETDLDLEKAEQVLNEVSNATIKWIDRFSIKLAYTLYDNQFVRNHKDEFNPQFLTYISMLFIAVSLIIVGSYATVEKPKNALTPSKYHPLFDQSDKDQKSFEETNLTEKNAILMPVIGCITLLGLYHGLKNLSPETLSYYLNNYIMLMSINSNTSSINHLIKIITRKFCYWMQVSSLNFLHRYKLTLSVDEDIHSFGVEENYTLPEDDHKLRVLKEESLKNSRSNVLIKDQLFNFFFSTAELISIPLGLLISGFFYKFDGSKNWILSNCLGSFFTIFGIQSVRIGNFKTSFIMLLGLFIYDIYFVFGSDVMVTVAKGIDIPVKLLIPNLPLPELDSETSLSSLKLPMSMLGLGDIVVPGVFISLCLRFDLWRFHNFNKDLEFHHLQPFPKPYFITSLIGYIFGLVTTMGALHVSQQGQPALLYLCPSLSLSVIGLAILKGELKLLWNYEEADKDDDNSDSDSISAYKVSSCTLRLLELDDEDEEEEEKDDDYIFQDDGEDDYDEDEEDTLLIKEELSDDEEVEEKENCAARFFKEPYDESEDDDYEEEAEVEAETKEEDEDEDDDEDDEDEGEDENDDEEDEDDEDDDDDDDEEETQGEPVSVTIVGGEDE</sequence>
<comment type="subcellular location">
    <subcellularLocation>
        <location evidence="1">Endoplasmic reticulum membrane</location>
        <topology evidence="1">Multi-pass membrane protein</topology>
    </subcellularLocation>
</comment>
<feature type="transmembrane region" description="Helical" evidence="9">
    <location>
        <begin position="233"/>
        <end position="259"/>
    </location>
</feature>
<feature type="transmembrane region" description="Helical" evidence="9">
    <location>
        <begin position="290"/>
        <end position="307"/>
    </location>
</feature>
<dbReference type="GO" id="GO:0006465">
    <property type="term" value="P:signal peptide processing"/>
    <property type="evidence" value="ECO:0007669"/>
    <property type="project" value="TreeGrafter"/>
</dbReference>
<keyword evidence="7 9" id="KW-0472">Membrane</keyword>
<evidence type="ECO:0000256" key="7">
    <source>
        <dbReference type="ARBA" id="ARBA00023136"/>
    </source>
</evidence>
<gene>
    <name evidence="10" type="ORF">PACTADRAFT_2932</name>
</gene>
<dbReference type="OrthoDB" id="29661at2759"/>
<dbReference type="PANTHER" id="PTHR12174">
    <property type="entry name" value="SIGNAL PEPTIDE PEPTIDASE"/>
    <property type="match status" value="1"/>
</dbReference>
<evidence type="ECO:0000256" key="5">
    <source>
        <dbReference type="ARBA" id="ARBA00022824"/>
    </source>
</evidence>
<keyword evidence="4" id="KW-0378">Hydrolase</keyword>
<dbReference type="Pfam" id="PF04258">
    <property type="entry name" value="Peptidase_A22B"/>
    <property type="match status" value="1"/>
</dbReference>
<dbReference type="PANTHER" id="PTHR12174:SF23">
    <property type="entry name" value="MINOR HISTOCOMPATIBILITY ANTIGEN H13"/>
    <property type="match status" value="1"/>
</dbReference>
<evidence type="ECO:0000256" key="9">
    <source>
        <dbReference type="SAM" id="Phobius"/>
    </source>
</evidence>
<keyword evidence="6 9" id="KW-1133">Transmembrane helix</keyword>
<organism evidence="10 11">
    <name type="scientific">Pachysolen tannophilus NRRL Y-2460</name>
    <dbReference type="NCBI Taxonomy" id="669874"/>
    <lineage>
        <taxon>Eukaryota</taxon>
        <taxon>Fungi</taxon>
        <taxon>Dikarya</taxon>
        <taxon>Ascomycota</taxon>
        <taxon>Saccharomycotina</taxon>
        <taxon>Pichiomycetes</taxon>
        <taxon>Pachysolenaceae</taxon>
        <taxon>Pachysolen</taxon>
    </lineage>
</organism>
<dbReference type="InterPro" id="IPR006639">
    <property type="entry name" value="Preselin/SPP"/>
</dbReference>
<feature type="transmembrane region" description="Helical" evidence="9">
    <location>
        <begin position="392"/>
        <end position="415"/>
    </location>
</feature>
<name>A0A1E4TU11_PACTA</name>
<evidence type="ECO:0000256" key="3">
    <source>
        <dbReference type="ARBA" id="ARBA00022692"/>
    </source>
</evidence>
<dbReference type="Proteomes" id="UP000094236">
    <property type="component" value="Unassembled WGS sequence"/>
</dbReference>
<evidence type="ECO:0000313" key="11">
    <source>
        <dbReference type="Proteomes" id="UP000094236"/>
    </source>
</evidence>
<dbReference type="STRING" id="669874.A0A1E4TU11"/>
<feature type="transmembrane region" description="Helical" evidence="9">
    <location>
        <begin position="421"/>
        <end position="439"/>
    </location>
</feature>
<keyword evidence="5" id="KW-0256">Endoplasmic reticulum</keyword>
<evidence type="ECO:0000256" key="4">
    <source>
        <dbReference type="ARBA" id="ARBA00022801"/>
    </source>
</evidence>
<dbReference type="GO" id="GO:0098553">
    <property type="term" value="C:lumenal side of endoplasmic reticulum membrane"/>
    <property type="evidence" value="ECO:0007669"/>
    <property type="project" value="TreeGrafter"/>
</dbReference>
<feature type="compositionally biased region" description="Basic and acidic residues" evidence="8">
    <location>
        <begin position="526"/>
        <end position="538"/>
    </location>
</feature>
<dbReference type="InterPro" id="IPR007369">
    <property type="entry name" value="Peptidase_A22B_SPP"/>
</dbReference>
<feature type="compositionally biased region" description="Acidic residues" evidence="8">
    <location>
        <begin position="539"/>
        <end position="598"/>
    </location>
</feature>
<feature type="region of interest" description="Disordered" evidence="8">
    <location>
        <begin position="478"/>
        <end position="612"/>
    </location>
</feature>
<feature type="compositionally biased region" description="Acidic residues" evidence="8">
    <location>
        <begin position="479"/>
        <end position="510"/>
    </location>
</feature>
<evidence type="ECO:0000256" key="2">
    <source>
        <dbReference type="ARBA" id="ARBA00006859"/>
    </source>
</evidence>
<evidence type="ECO:0000256" key="1">
    <source>
        <dbReference type="ARBA" id="ARBA00004477"/>
    </source>
</evidence>
<feature type="transmembrane region" description="Helical" evidence="9">
    <location>
        <begin position="265"/>
        <end position="283"/>
    </location>
</feature>
<dbReference type="GO" id="GO:0098554">
    <property type="term" value="C:cytoplasmic side of endoplasmic reticulum membrane"/>
    <property type="evidence" value="ECO:0007669"/>
    <property type="project" value="TreeGrafter"/>
</dbReference>
<dbReference type="GO" id="GO:0042500">
    <property type="term" value="F:aspartic endopeptidase activity, intramembrane cleaving"/>
    <property type="evidence" value="ECO:0007669"/>
    <property type="project" value="InterPro"/>
</dbReference>
<evidence type="ECO:0000256" key="8">
    <source>
        <dbReference type="SAM" id="MobiDB-lite"/>
    </source>
</evidence>
<dbReference type="AlphaFoldDB" id="A0A1E4TU11"/>
<dbReference type="GO" id="GO:0033619">
    <property type="term" value="P:membrane protein proteolysis"/>
    <property type="evidence" value="ECO:0007669"/>
    <property type="project" value="TreeGrafter"/>
</dbReference>
<keyword evidence="3 9" id="KW-0812">Transmembrane</keyword>
<feature type="transmembrane region" description="Helical" evidence="9">
    <location>
        <begin position="112"/>
        <end position="130"/>
    </location>
</feature>
<evidence type="ECO:0000256" key="6">
    <source>
        <dbReference type="ARBA" id="ARBA00022989"/>
    </source>
</evidence>
<keyword evidence="11" id="KW-1185">Reference proteome</keyword>
<reference evidence="11" key="1">
    <citation type="submission" date="2016-05" db="EMBL/GenBank/DDBJ databases">
        <title>Comparative genomics of biotechnologically important yeasts.</title>
        <authorList>
            <consortium name="DOE Joint Genome Institute"/>
            <person name="Riley R."/>
            <person name="Haridas S."/>
            <person name="Wolfe K.H."/>
            <person name="Lopes M.R."/>
            <person name="Hittinger C.T."/>
            <person name="Goker M."/>
            <person name="Salamov A."/>
            <person name="Wisecaver J."/>
            <person name="Long T.M."/>
            <person name="Aerts A.L."/>
            <person name="Barry K."/>
            <person name="Choi C."/>
            <person name="Clum A."/>
            <person name="Coughlan A.Y."/>
            <person name="Deshpande S."/>
            <person name="Douglass A.P."/>
            <person name="Hanson S.J."/>
            <person name="Klenk H.-P."/>
            <person name="Labutti K."/>
            <person name="Lapidus A."/>
            <person name="Lindquist E."/>
            <person name="Lipzen A."/>
            <person name="Meier-Kolthoff J.P."/>
            <person name="Ohm R.A."/>
            <person name="Otillar R.P."/>
            <person name="Pangilinan J."/>
            <person name="Peng Y."/>
            <person name="Rokas A."/>
            <person name="Rosa C.A."/>
            <person name="Scheuner C."/>
            <person name="Sibirny A.A."/>
            <person name="Slot J.C."/>
            <person name="Stielow J.B."/>
            <person name="Sun H."/>
            <person name="Kurtzman C.P."/>
            <person name="Blackwell M."/>
            <person name="Grigoriev I.V."/>
            <person name="Jeffries T.W."/>
        </authorList>
    </citation>
    <scope>NUCLEOTIDE SEQUENCE [LARGE SCALE GENOMIC DNA]</scope>
    <source>
        <strain evidence="11">NRRL Y-2460</strain>
    </source>
</reference>
<proteinExistence type="inferred from homology"/>
<evidence type="ECO:0000313" key="10">
    <source>
        <dbReference type="EMBL" id="ODV95227.1"/>
    </source>
</evidence>
<protein>
    <recommendedName>
        <fullName evidence="12">Signal peptide peptidase</fullName>
    </recommendedName>
</protein>
<dbReference type="SMART" id="SM00730">
    <property type="entry name" value="PSN"/>
    <property type="match status" value="1"/>
</dbReference>
<evidence type="ECO:0008006" key="12">
    <source>
        <dbReference type="Google" id="ProtNLM"/>
    </source>
</evidence>
<dbReference type="EMBL" id="KV454014">
    <property type="protein sequence ID" value="ODV95227.1"/>
    <property type="molecule type" value="Genomic_DNA"/>
</dbReference>
<accession>A0A1E4TU11</accession>
<comment type="similarity">
    <text evidence="2">Belongs to the peptidase A22B family.</text>
</comment>
<feature type="transmembrane region" description="Helical" evidence="9">
    <location>
        <begin position="350"/>
        <end position="371"/>
    </location>
</feature>